<protein>
    <submittedName>
        <fullName evidence="8">RNase adaptor protein RapZ</fullName>
    </submittedName>
</protein>
<dbReference type="PANTHER" id="PTHR30448:SF0">
    <property type="entry name" value="RNASE ADAPTER PROTEIN RAPZ"/>
    <property type="match status" value="1"/>
</dbReference>
<comment type="caution">
    <text evidence="4">Lacks conserved residue(s) required for the propagation of feature annotation.</text>
</comment>
<keyword evidence="2 4" id="KW-0067">ATP-binding</keyword>
<dbReference type="Proteomes" id="UP000706333">
    <property type="component" value="Unassembled WGS sequence"/>
</dbReference>
<evidence type="ECO:0000256" key="2">
    <source>
        <dbReference type="ARBA" id="ARBA00022840"/>
    </source>
</evidence>
<keyword evidence="9" id="KW-1185">Reference proteome</keyword>
<dbReference type="HAMAP" id="MF_00636">
    <property type="entry name" value="RapZ_like"/>
    <property type="match status" value="1"/>
</dbReference>
<reference evidence="8" key="1">
    <citation type="submission" date="2017-05" db="EMBL/GenBank/DDBJ databases">
        <authorList>
            <person name="Imhoff J.F."/>
            <person name="Rahn T."/>
            <person name="Kuenzel S."/>
            <person name="Neulinger S.C."/>
        </authorList>
    </citation>
    <scope>NUCLEOTIDE SEQUENCE</scope>
    <source>
        <strain evidence="8">LMG 28126</strain>
    </source>
</reference>
<evidence type="ECO:0000256" key="3">
    <source>
        <dbReference type="ARBA" id="ARBA00023134"/>
    </source>
</evidence>
<dbReference type="RefSeq" id="WP_201156568.1">
    <property type="nucleotide sequence ID" value="NZ_NHSD01000167.1"/>
</dbReference>
<comment type="caution">
    <text evidence="8">The sequence shown here is derived from an EMBL/GenBank/DDBJ whole genome shotgun (WGS) entry which is preliminary data.</text>
</comment>
<dbReference type="InterPro" id="IPR053931">
    <property type="entry name" value="RapZ_C"/>
</dbReference>
<gene>
    <name evidence="8" type="ORF">CCR87_05465</name>
</gene>
<evidence type="ECO:0000259" key="7">
    <source>
        <dbReference type="Pfam" id="PF22740"/>
    </source>
</evidence>
<keyword evidence="1 4" id="KW-0547">Nucleotide-binding</keyword>
<sequence>MTQTPPIAPIAPVRPAPGWRVVCVIGPAGAGRTTALNALEDLGFQTITNMPLELLPHLLAGPAQGRPLALGLDVGMPGFAVTAFLDLVAEIDADPRASIRVVYLDCRPEALLRRFSETRRRHPSAPADHPADGIAREHALLAPVRDRADIAIDTSDMSPHDLRAEMARWFGGDGTGLAVSLQSFSYKRGVPRGLDMVFDCRFLRNPYWVPELRGGDGRCGAVAAHIRSDPRYAPFLAQINDLLALLLPAHAEEGKTHLGIGFGCTGGQHRSVMVVETLAEGLAKAGWQVSKRHREVTDDPVTPQGRAGTTPGDAEAK</sequence>
<dbReference type="InterPro" id="IPR053930">
    <property type="entry name" value="RapZ-like_N"/>
</dbReference>
<dbReference type="EMBL" id="NHSD01000167">
    <property type="protein sequence ID" value="MBK5926801.1"/>
    <property type="molecule type" value="Genomic_DNA"/>
</dbReference>
<dbReference type="NCBIfam" id="NF003828">
    <property type="entry name" value="PRK05416.1"/>
    <property type="match status" value="1"/>
</dbReference>
<dbReference type="InterPro" id="IPR027417">
    <property type="entry name" value="P-loop_NTPase"/>
</dbReference>
<evidence type="ECO:0000313" key="8">
    <source>
        <dbReference type="EMBL" id="MBK5926801.1"/>
    </source>
</evidence>
<dbReference type="Pfam" id="PF22740">
    <property type="entry name" value="PapZ_C"/>
    <property type="match status" value="1"/>
</dbReference>
<dbReference type="GO" id="GO:0005524">
    <property type="term" value="F:ATP binding"/>
    <property type="evidence" value="ECO:0007669"/>
    <property type="project" value="UniProtKB-UniRule"/>
</dbReference>
<evidence type="ECO:0000256" key="4">
    <source>
        <dbReference type="HAMAP-Rule" id="MF_00636"/>
    </source>
</evidence>
<dbReference type="AlphaFoldDB" id="A0A934TJW8"/>
<evidence type="ECO:0000259" key="6">
    <source>
        <dbReference type="Pfam" id="PF03668"/>
    </source>
</evidence>
<dbReference type="InterPro" id="IPR005337">
    <property type="entry name" value="RapZ-like"/>
</dbReference>
<name>A0A934TJW8_9RHOB</name>
<accession>A0A934TJW8</accession>
<proteinExistence type="inferred from homology"/>
<dbReference type="Gene3D" id="3.40.50.300">
    <property type="entry name" value="P-loop containing nucleotide triphosphate hydrolases"/>
    <property type="match status" value="1"/>
</dbReference>
<dbReference type="GO" id="GO:0005525">
    <property type="term" value="F:GTP binding"/>
    <property type="evidence" value="ECO:0007669"/>
    <property type="project" value="UniProtKB-UniRule"/>
</dbReference>
<evidence type="ECO:0000256" key="1">
    <source>
        <dbReference type="ARBA" id="ARBA00022741"/>
    </source>
</evidence>
<dbReference type="Pfam" id="PF03668">
    <property type="entry name" value="RapZ-like_N"/>
    <property type="match status" value="1"/>
</dbReference>
<feature type="domain" description="RapZ C-terminal" evidence="7">
    <location>
        <begin position="178"/>
        <end position="296"/>
    </location>
</feature>
<evidence type="ECO:0000256" key="5">
    <source>
        <dbReference type="SAM" id="MobiDB-lite"/>
    </source>
</evidence>
<dbReference type="PANTHER" id="PTHR30448">
    <property type="entry name" value="RNASE ADAPTER PROTEIN RAPZ"/>
    <property type="match status" value="1"/>
</dbReference>
<evidence type="ECO:0000313" key="9">
    <source>
        <dbReference type="Proteomes" id="UP000706333"/>
    </source>
</evidence>
<feature type="domain" description="RapZ-like N-terminal" evidence="6">
    <location>
        <begin position="21"/>
        <end position="173"/>
    </location>
</feature>
<keyword evidence="3 4" id="KW-0342">GTP-binding</keyword>
<feature type="binding site" evidence="4">
    <location>
        <begin position="26"/>
        <end position="33"/>
    </location>
    <ligand>
        <name>ATP</name>
        <dbReference type="ChEBI" id="CHEBI:30616"/>
    </ligand>
</feature>
<reference evidence="8" key="2">
    <citation type="journal article" date="2020" name="Microorganisms">
        <title>Osmotic Adaptation and Compatible Solute Biosynthesis of Phototrophic Bacteria as Revealed from Genome Analyses.</title>
        <authorList>
            <person name="Imhoff J.F."/>
            <person name="Rahn T."/>
            <person name="Kunzel S."/>
            <person name="Keller A."/>
            <person name="Neulinger S.C."/>
        </authorList>
    </citation>
    <scope>NUCLEOTIDE SEQUENCE</scope>
    <source>
        <strain evidence="8">LMG 28126</strain>
    </source>
</reference>
<dbReference type="SUPFAM" id="SSF52540">
    <property type="entry name" value="P-loop containing nucleoside triphosphate hydrolases"/>
    <property type="match status" value="1"/>
</dbReference>
<organism evidence="8 9">
    <name type="scientific">Rhodobaculum claviforme</name>
    <dbReference type="NCBI Taxonomy" id="1549854"/>
    <lineage>
        <taxon>Bacteria</taxon>
        <taxon>Pseudomonadati</taxon>
        <taxon>Pseudomonadota</taxon>
        <taxon>Alphaproteobacteria</taxon>
        <taxon>Rhodobacterales</taxon>
        <taxon>Paracoccaceae</taxon>
        <taxon>Rhodobaculum</taxon>
    </lineage>
</organism>
<feature type="region of interest" description="Disordered" evidence="5">
    <location>
        <begin position="289"/>
        <end position="317"/>
    </location>
</feature>